<dbReference type="Proteomes" id="UP001064048">
    <property type="component" value="Chromosome 5"/>
</dbReference>
<protein>
    <submittedName>
        <fullName evidence="1">Uncharacterized protein</fullName>
    </submittedName>
</protein>
<dbReference type="EMBL" id="CM046105">
    <property type="protein sequence ID" value="KAI8434654.1"/>
    <property type="molecule type" value="Genomic_DNA"/>
</dbReference>
<proteinExistence type="predicted"/>
<keyword evidence="2" id="KW-1185">Reference proteome</keyword>
<evidence type="ECO:0000313" key="1">
    <source>
        <dbReference type="EMBL" id="KAI8434654.1"/>
    </source>
</evidence>
<accession>A0ACC0KDY7</accession>
<name>A0ACC0KDY7_CHOFU</name>
<sequence length="71" mass="8413">MSMHYKYNEKVKKMATLPIFVSLSRSTVPWSCEKIKVLSQRNQKIQPFLLHIFDTRKGIRTYRLLPVNSES</sequence>
<comment type="caution">
    <text evidence="1">The sequence shown here is derived from an EMBL/GenBank/DDBJ whole genome shotgun (WGS) entry which is preliminary data.</text>
</comment>
<gene>
    <name evidence="1" type="ORF">MSG28_003187</name>
</gene>
<reference evidence="1 2" key="1">
    <citation type="journal article" date="2022" name="Genome Biol. Evol.">
        <title>The Spruce Budworm Genome: Reconstructing the Evolutionary History of Antifreeze Proteins.</title>
        <authorList>
            <person name="Beliveau C."/>
            <person name="Gagne P."/>
            <person name="Picq S."/>
            <person name="Vernygora O."/>
            <person name="Keeling C.I."/>
            <person name="Pinkney K."/>
            <person name="Doucet D."/>
            <person name="Wen F."/>
            <person name="Johnston J.S."/>
            <person name="Maaroufi H."/>
            <person name="Boyle B."/>
            <person name="Laroche J."/>
            <person name="Dewar K."/>
            <person name="Juretic N."/>
            <person name="Blackburn G."/>
            <person name="Nisole A."/>
            <person name="Brunet B."/>
            <person name="Brandao M."/>
            <person name="Lumley L."/>
            <person name="Duan J."/>
            <person name="Quan G."/>
            <person name="Lucarotti C.J."/>
            <person name="Roe A.D."/>
            <person name="Sperling F.A.H."/>
            <person name="Levesque R.C."/>
            <person name="Cusson M."/>
        </authorList>
    </citation>
    <scope>NUCLEOTIDE SEQUENCE [LARGE SCALE GENOMIC DNA]</scope>
    <source>
        <strain evidence="1">Glfc:IPQL:Cfum</strain>
    </source>
</reference>
<evidence type="ECO:0000313" key="2">
    <source>
        <dbReference type="Proteomes" id="UP001064048"/>
    </source>
</evidence>
<organism evidence="1 2">
    <name type="scientific">Choristoneura fumiferana</name>
    <name type="common">Spruce budworm moth</name>
    <name type="synonym">Archips fumiferana</name>
    <dbReference type="NCBI Taxonomy" id="7141"/>
    <lineage>
        <taxon>Eukaryota</taxon>
        <taxon>Metazoa</taxon>
        <taxon>Ecdysozoa</taxon>
        <taxon>Arthropoda</taxon>
        <taxon>Hexapoda</taxon>
        <taxon>Insecta</taxon>
        <taxon>Pterygota</taxon>
        <taxon>Neoptera</taxon>
        <taxon>Endopterygota</taxon>
        <taxon>Lepidoptera</taxon>
        <taxon>Glossata</taxon>
        <taxon>Ditrysia</taxon>
        <taxon>Tortricoidea</taxon>
        <taxon>Tortricidae</taxon>
        <taxon>Tortricinae</taxon>
        <taxon>Choristoneura</taxon>
    </lineage>
</organism>